<feature type="transmembrane region" description="Helical" evidence="1">
    <location>
        <begin position="339"/>
        <end position="357"/>
    </location>
</feature>
<feature type="transmembrane region" description="Helical" evidence="1">
    <location>
        <begin position="217"/>
        <end position="238"/>
    </location>
</feature>
<dbReference type="RefSeq" id="WP_377282034.1">
    <property type="nucleotide sequence ID" value="NZ_JBHRSI010000005.1"/>
</dbReference>
<feature type="domain" description="Inositolphosphotransferase Aur1/Ipt1" evidence="2">
    <location>
        <begin position="165"/>
        <end position="355"/>
    </location>
</feature>
<keyword evidence="4" id="KW-1185">Reference proteome</keyword>
<comment type="caution">
    <text evidence="3">The sequence shown here is derived from an EMBL/GenBank/DDBJ whole genome shotgun (WGS) entry which is preliminary data.</text>
</comment>
<keyword evidence="1" id="KW-0812">Transmembrane</keyword>
<feature type="transmembrane region" description="Helical" evidence="1">
    <location>
        <begin position="316"/>
        <end position="333"/>
    </location>
</feature>
<evidence type="ECO:0000256" key="1">
    <source>
        <dbReference type="SAM" id="Phobius"/>
    </source>
</evidence>
<organism evidence="3 4">
    <name type="scientific">Phenylobacterium terrae</name>
    <dbReference type="NCBI Taxonomy" id="2665495"/>
    <lineage>
        <taxon>Bacteria</taxon>
        <taxon>Pseudomonadati</taxon>
        <taxon>Pseudomonadota</taxon>
        <taxon>Alphaproteobacteria</taxon>
        <taxon>Caulobacterales</taxon>
        <taxon>Caulobacteraceae</taxon>
        <taxon>Phenylobacterium</taxon>
    </lineage>
</organism>
<dbReference type="EMBL" id="JBHUEY010000006">
    <property type="protein sequence ID" value="MFD1785079.1"/>
    <property type="molecule type" value="Genomic_DNA"/>
</dbReference>
<reference evidence="4" key="1">
    <citation type="journal article" date="2019" name="Int. J. Syst. Evol. Microbiol.">
        <title>The Global Catalogue of Microorganisms (GCM) 10K type strain sequencing project: providing services to taxonomists for standard genome sequencing and annotation.</title>
        <authorList>
            <consortium name="The Broad Institute Genomics Platform"/>
            <consortium name="The Broad Institute Genome Sequencing Center for Infectious Disease"/>
            <person name="Wu L."/>
            <person name="Ma J."/>
        </authorList>
    </citation>
    <scope>NUCLEOTIDE SEQUENCE [LARGE SCALE GENOMIC DNA]</scope>
    <source>
        <strain evidence="4">DFY28</strain>
    </source>
</reference>
<sequence>MSDAPTGMGARTGALEALLGGGRARTFGQAVWRELAADRILYLLIGLYGLVALALAATAGVLGQVNLLTYMPVWTQAIASALLLYIVVVEAPRSIRAAPAAPMTHLIGRTAELVTPRLVSGVLLMFAVGLFMGVFTTVKTMLPQFATFSWDRPFAELDALIFGGVDPWRLLHPVMGHVAVSKVVEFCYAGVWMLTVCAAPAWAAMSPRMAHQRHRFLITYFLCWILLGNVMAGIFFSAGPCFYEQVTGDGARYAELIAYHASTPQDVRSAYALQQWLWEVQSEGRMHVGSGISAFPSLHVAMATLAAIAGFTVNRWMGALGIAWIALIFAGSIHLGWHYAVDGLASIVGVVLIWLALRPLQRTAPAQP</sequence>
<dbReference type="Proteomes" id="UP001597237">
    <property type="component" value="Unassembled WGS sequence"/>
</dbReference>
<gene>
    <name evidence="3" type="ORF">ACFSC0_16875</name>
</gene>
<accession>A0ABW4N6I9</accession>
<evidence type="ECO:0000313" key="4">
    <source>
        <dbReference type="Proteomes" id="UP001597237"/>
    </source>
</evidence>
<dbReference type="InterPro" id="IPR026841">
    <property type="entry name" value="Aur1/Ipt1"/>
</dbReference>
<feature type="transmembrane region" description="Helical" evidence="1">
    <location>
        <begin position="40"/>
        <end position="62"/>
    </location>
</feature>
<proteinExistence type="predicted"/>
<protein>
    <submittedName>
        <fullName evidence="3">Phosphatase PAP2 family protein</fullName>
    </submittedName>
</protein>
<evidence type="ECO:0000259" key="2">
    <source>
        <dbReference type="Pfam" id="PF14378"/>
    </source>
</evidence>
<dbReference type="Pfam" id="PF14378">
    <property type="entry name" value="PAP2_3"/>
    <property type="match status" value="1"/>
</dbReference>
<name>A0ABW4N6I9_9CAUL</name>
<feature type="transmembrane region" description="Helical" evidence="1">
    <location>
        <begin position="183"/>
        <end position="205"/>
    </location>
</feature>
<evidence type="ECO:0000313" key="3">
    <source>
        <dbReference type="EMBL" id="MFD1785079.1"/>
    </source>
</evidence>
<keyword evidence="1" id="KW-1133">Transmembrane helix</keyword>
<keyword evidence="1" id="KW-0472">Membrane</keyword>
<feature type="transmembrane region" description="Helical" evidence="1">
    <location>
        <begin position="118"/>
        <end position="138"/>
    </location>
</feature>
<feature type="transmembrane region" description="Helical" evidence="1">
    <location>
        <begin position="68"/>
        <end position="88"/>
    </location>
</feature>